<evidence type="ECO:0000259" key="1">
    <source>
        <dbReference type="Pfam" id="PF05057"/>
    </source>
</evidence>
<sequence>MKIEGFLYSDVSVLASDIPYFPPEEEEENLEDGIHLVVCVHGLDGNSADLRLVKTFIELGLPGGKLDFLMSERNQTDTFADFDTMTDRLLDEIIQHIQLYNLSISRISFIGHSLGNVIIRSVLTRPRFRYYLNKLHTFLSLSGPHLGTLYNNSTLVSTGLWLMQKLKKSGSLLQLTFRDNADLRKCFLYQLSQKTGPVYAEMINNLLQPLIGAKDCTLIRHNVFHALPNTANTLIGRAAHIAVLDSELFLEKFFLVAGLNYFK</sequence>
<keyword evidence="3" id="KW-1185">Reference proteome</keyword>
<gene>
    <name evidence="2" type="primary">FAM135B</name>
</gene>
<dbReference type="GeneTree" id="ENSGT00940000156079"/>
<dbReference type="PANTHER" id="PTHR12482:SF3">
    <property type="entry name" value="PROTEIN FAM135B"/>
    <property type="match status" value="1"/>
</dbReference>
<reference evidence="2" key="2">
    <citation type="submission" date="2025-08" db="UniProtKB">
        <authorList>
            <consortium name="Ensembl"/>
        </authorList>
    </citation>
    <scope>IDENTIFICATION</scope>
</reference>
<organism evidence="2 3">
    <name type="scientific">Strigops habroptila</name>
    <name type="common">Kakapo</name>
    <dbReference type="NCBI Taxonomy" id="2489341"/>
    <lineage>
        <taxon>Eukaryota</taxon>
        <taxon>Metazoa</taxon>
        <taxon>Chordata</taxon>
        <taxon>Craniata</taxon>
        <taxon>Vertebrata</taxon>
        <taxon>Euteleostomi</taxon>
        <taxon>Archelosauria</taxon>
        <taxon>Archosauria</taxon>
        <taxon>Dinosauria</taxon>
        <taxon>Saurischia</taxon>
        <taxon>Theropoda</taxon>
        <taxon>Coelurosauria</taxon>
        <taxon>Aves</taxon>
        <taxon>Neognathae</taxon>
        <taxon>Neoaves</taxon>
        <taxon>Telluraves</taxon>
        <taxon>Australaves</taxon>
        <taxon>Psittaciformes</taxon>
        <taxon>Psittacidae</taxon>
        <taxon>Strigops</taxon>
    </lineage>
</organism>
<dbReference type="Ensembl" id="ENSSHBT00005001635.1">
    <property type="protein sequence ID" value="ENSSHBP00005001370.1"/>
    <property type="gene ID" value="ENSSHBG00005001222.1"/>
</dbReference>
<dbReference type="Gene3D" id="3.40.50.1820">
    <property type="entry name" value="alpha/beta hydrolase"/>
    <property type="match status" value="1"/>
</dbReference>
<name>A0A672THB7_STRHB</name>
<evidence type="ECO:0000313" key="3">
    <source>
        <dbReference type="Proteomes" id="UP000472266"/>
    </source>
</evidence>
<feature type="domain" description="DUF676" evidence="1">
    <location>
        <begin position="32"/>
        <end position="196"/>
    </location>
</feature>
<accession>A0A672THB7</accession>
<dbReference type="SUPFAM" id="SSF53474">
    <property type="entry name" value="alpha/beta-Hydrolases"/>
    <property type="match status" value="1"/>
</dbReference>
<reference evidence="2 3" key="1">
    <citation type="submission" date="2019-11" db="EMBL/GenBank/DDBJ databases">
        <title>Strigops habroptila (kakapo) genome, bStrHab1, primary haplotype, v2.</title>
        <authorList>
            <person name="Jarvis E.D."/>
            <person name="Howard J."/>
            <person name="Rhie A."/>
            <person name="Phillippy A."/>
            <person name="Korlach J."/>
            <person name="Digby A."/>
            <person name="Iorns D."/>
            <person name="Eason D."/>
            <person name="Robertson B."/>
            <person name="Raemaekers T."/>
            <person name="Howe K."/>
            <person name="Lewin H."/>
            <person name="Damas J."/>
            <person name="Hastie A."/>
            <person name="Tracey A."/>
            <person name="Chow W."/>
            <person name="Fedrigo O."/>
        </authorList>
    </citation>
    <scope>NUCLEOTIDE SEQUENCE [LARGE SCALE GENOMIC DNA]</scope>
</reference>
<evidence type="ECO:0000313" key="2">
    <source>
        <dbReference type="Ensembl" id="ENSSHBP00005001370.1"/>
    </source>
</evidence>
<dbReference type="Proteomes" id="UP000472266">
    <property type="component" value="Chromosome 1"/>
</dbReference>
<dbReference type="AlphaFoldDB" id="A0A672THB7"/>
<protein>
    <submittedName>
        <fullName evidence="2">Family with sequence similarity 135 member B</fullName>
    </submittedName>
</protein>
<dbReference type="InterPro" id="IPR007751">
    <property type="entry name" value="DUF676_lipase-like"/>
</dbReference>
<dbReference type="Pfam" id="PF05057">
    <property type="entry name" value="DUF676"/>
    <property type="match status" value="1"/>
</dbReference>
<dbReference type="FunFam" id="3.40.50.1820:FF:000923">
    <property type="entry name" value="Family with sequence similarity 135 member B"/>
    <property type="match status" value="1"/>
</dbReference>
<reference evidence="2" key="3">
    <citation type="submission" date="2025-09" db="UniProtKB">
        <authorList>
            <consortium name="Ensembl"/>
        </authorList>
    </citation>
    <scope>IDENTIFICATION</scope>
</reference>
<dbReference type="PANTHER" id="PTHR12482">
    <property type="entry name" value="LIPASE ROG1-RELATED-RELATED"/>
    <property type="match status" value="1"/>
</dbReference>
<dbReference type="InterPro" id="IPR029058">
    <property type="entry name" value="AB_hydrolase_fold"/>
</dbReference>
<proteinExistence type="predicted"/>
<dbReference type="InterPro" id="IPR044294">
    <property type="entry name" value="Lipase-like"/>
</dbReference>